<evidence type="ECO:0000256" key="1">
    <source>
        <dbReference type="SAM" id="MobiDB-lite"/>
    </source>
</evidence>
<accession>A0A3B1D3V0</accession>
<evidence type="ECO:0000313" key="2">
    <source>
        <dbReference type="EMBL" id="VAX23427.1"/>
    </source>
</evidence>
<gene>
    <name evidence="2" type="ORF">MNBD_NITROSPINAE04-2118</name>
</gene>
<sequence length="327" mass="35069">MSLGLTNSKFAMGQPPQRMGLVSRKYKVTTSIAEGAVFIPKPRKRVTFEMNLPGSGPTEVNRRRYDPIPLPGAGKVGKTNVVDSMTRGELGANGVTKRFDSSAYTGAPQGYVKMSIDYTPDKQSDVIVTQEEGRQVNNAAIHFTQQYDSYGRPRIGFSREPYDFAATKFVSVTNQIAFQQNTSQTRESFNEYLLNGSGSEDAEPQVLGQDGPKSNEAPIFGSSYADAFNPGVKVGAEDYFLGPKPGNVGFKEVSAEESFKAQQVEKIDTLGDNSSSVDKSEKYFGAGSFGKGNSVVLPGSGGGGEPMPGLFDGEIDTGEVKTLDVSA</sequence>
<reference evidence="2" key="1">
    <citation type="submission" date="2018-06" db="EMBL/GenBank/DDBJ databases">
        <authorList>
            <person name="Zhirakovskaya E."/>
        </authorList>
    </citation>
    <scope>NUCLEOTIDE SEQUENCE</scope>
</reference>
<feature type="region of interest" description="Disordered" evidence="1">
    <location>
        <begin position="50"/>
        <end position="72"/>
    </location>
</feature>
<proteinExistence type="predicted"/>
<feature type="region of interest" description="Disordered" evidence="1">
    <location>
        <begin position="295"/>
        <end position="315"/>
    </location>
</feature>
<organism evidence="2">
    <name type="scientific">hydrothermal vent metagenome</name>
    <dbReference type="NCBI Taxonomy" id="652676"/>
    <lineage>
        <taxon>unclassified sequences</taxon>
        <taxon>metagenomes</taxon>
        <taxon>ecological metagenomes</taxon>
    </lineage>
</organism>
<dbReference type="EMBL" id="UOGA01000248">
    <property type="protein sequence ID" value="VAX23427.1"/>
    <property type="molecule type" value="Genomic_DNA"/>
</dbReference>
<name>A0A3B1D3V0_9ZZZZ</name>
<protein>
    <submittedName>
        <fullName evidence="2">Uncharacterized protein</fullName>
    </submittedName>
</protein>
<dbReference type="AlphaFoldDB" id="A0A3B1D3V0"/>